<organism evidence="2 3">
    <name type="scientific">Anabaena azotica FACHB-119</name>
    <dbReference type="NCBI Taxonomy" id="947527"/>
    <lineage>
        <taxon>Bacteria</taxon>
        <taxon>Bacillati</taxon>
        <taxon>Cyanobacteriota</taxon>
        <taxon>Cyanophyceae</taxon>
        <taxon>Nostocales</taxon>
        <taxon>Nostocaceae</taxon>
        <taxon>Anabaena</taxon>
        <taxon>Anabaena azotica</taxon>
    </lineage>
</organism>
<gene>
    <name evidence="2" type="ORF">H6G83_00110</name>
</gene>
<dbReference type="Gene3D" id="1.10.101.10">
    <property type="entry name" value="PGBD-like superfamily/PGBD"/>
    <property type="match status" value="5"/>
</dbReference>
<dbReference type="SUPFAM" id="SSF47090">
    <property type="entry name" value="PGBD-like"/>
    <property type="match status" value="5"/>
</dbReference>
<evidence type="ECO:0000259" key="1">
    <source>
        <dbReference type="Pfam" id="PF01471"/>
    </source>
</evidence>
<comment type="caution">
    <text evidence="2">The sequence shown here is derived from an EMBL/GenBank/DDBJ whole genome shotgun (WGS) entry which is preliminary data.</text>
</comment>
<dbReference type="InterPro" id="IPR036366">
    <property type="entry name" value="PGBDSf"/>
</dbReference>
<name>A0ABR8CYH1_9NOST</name>
<feature type="domain" description="Peptidoglycan binding-like" evidence="1">
    <location>
        <begin position="368"/>
        <end position="424"/>
    </location>
</feature>
<sequence>MDTISYSHLASVYESTEEVNFIPIKINLKFWLSQKLSSNAAIRLLSVALTISILGVAGQALAVQQVGSNSPEVANIQRCLKQLGFFNGPVNGRFASITRSAVINFQRNNRLTADGVVGAGTQRALQRACRTATPGGNIGGELRLGSRGAAVTQLQQNLRRLGYFNGPNTGYFGSETQQAVIRFQRANSISTTGIVGSQTAQAIRNAVGVGGEYPVLSEGSTGPAVTRLQQRLRELGYFNANPTGSFRGITREAVMAFQRNAGLPITGVVNAQTWNALDNVGLPGRPNLSTQQVRDLQQRLRDLGYFNTNPTGTVGAMTRDAIIRFQREYGLSADGIADVQILQAVNQAWEDRYANQQPTRDFLTVGDRGNNVRAVQQRLSELGFFNGSFDGYYDDYTRASVVAFQQYNQLNPTGNVDWQTWNALNINNGTSTSEDFNNPGNFGNNRYVVVVPVRNGSTLNQVRRYVPNAFTANSNLGTYINAGSFSDRASAERTSKMLRSNGLDARVQYF</sequence>
<feature type="domain" description="Peptidoglycan binding-like" evidence="1">
    <location>
        <begin position="147"/>
        <end position="203"/>
    </location>
</feature>
<feature type="domain" description="Peptidoglycan binding-like" evidence="1">
    <location>
        <begin position="70"/>
        <end position="125"/>
    </location>
</feature>
<dbReference type="Proteomes" id="UP000661112">
    <property type="component" value="Unassembled WGS sequence"/>
</dbReference>
<evidence type="ECO:0000313" key="3">
    <source>
        <dbReference type="Proteomes" id="UP000661112"/>
    </source>
</evidence>
<reference evidence="2 3" key="1">
    <citation type="journal article" date="2020" name="ISME J.">
        <title>Comparative genomics reveals insights into cyanobacterial evolution and habitat adaptation.</title>
        <authorList>
            <person name="Chen M.Y."/>
            <person name="Teng W.K."/>
            <person name="Zhao L."/>
            <person name="Hu C.X."/>
            <person name="Zhou Y.K."/>
            <person name="Han B.P."/>
            <person name="Song L.R."/>
            <person name="Shu W.S."/>
        </authorList>
    </citation>
    <scope>NUCLEOTIDE SEQUENCE [LARGE SCALE GENOMIC DNA]</scope>
    <source>
        <strain evidence="2 3">FACHB-119</strain>
    </source>
</reference>
<dbReference type="Pfam" id="PF01471">
    <property type="entry name" value="PG_binding_1"/>
    <property type="match status" value="5"/>
</dbReference>
<dbReference type="RefSeq" id="WP_190465391.1">
    <property type="nucleotide sequence ID" value="NZ_JACJSG010000001.1"/>
</dbReference>
<proteinExistence type="predicted"/>
<dbReference type="InterPro" id="IPR002477">
    <property type="entry name" value="Peptidoglycan-bd-like"/>
</dbReference>
<accession>A0ABR8CYH1</accession>
<keyword evidence="3" id="KW-1185">Reference proteome</keyword>
<evidence type="ECO:0000313" key="2">
    <source>
        <dbReference type="EMBL" id="MBD2499025.1"/>
    </source>
</evidence>
<dbReference type="InterPro" id="IPR036365">
    <property type="entry name" value="PGBD-like_sf"/>
</dbReference>
<dbReference type="EMBL" id="JACJSG010000001">
    <property type="protein sequence ID" value="MBD2499025.1"/>
    <property type="molecule type" value="Genomic_DNA"/>
</dbReference>
<protein>
    <submittedName>
        <fullName evidence="2">Peptidoglycan-binding protein</fullName>
    </submittedName>
</protein>
<feature type="domain" description="Peptidoglycan binding-like" evidence="1">
    <location>
        <begin position="221"/>
        <end position="277"/>
    </location>
</feature>
<feature type="domain" description="Peptidoglycan binding-like" evidence="1">
    <location>
        <begin position="291"/>
        <end position="344"/>
    </location>
</feature>